<dbReference type="Pfam" id="PF11898">
    <property type="entry name" value="DUF3418"/>
    <property type="match status" value="1"/>
</dbReference>
<dbReference type="PATRIC" id="fig|883067.3.peg.315"/>
<dbReference type="PROSITE" id="PS51192">
    <property type="entry name" value="HELICASE_ATP_BIND_1"/>
    <property type="match status" value="1"/>
</dbReference>
<dbReference type="PANTHER" id="PTHR18934">
    <property type="entry name" value="ATP-DEPENDENT RNA HELICASE"/>
    <property type="match status" value="1"/>
</dbReference>
<dbReference type="InterPro" id="IPR003593">
    <property type="entry name" value="AAA+_ATPase"/>
</dbReference>
<dbReference type="Pfam" id="PF21010">
    <property type="entry name" value="HA2_C"/>
    <property type="match status" value="1"/>
</dbReference>
<dbReference type="SMART" id="SM00847">
    <property type="entry name" value="HA2"/>
    <property type="match status" value="1"/>
</dbReference>
<dbReference type="SMART" id="SM00382">
    <property type="entry name" value="AAA"/>
    <property type="match status" value="1"/>
</dbReference>
<dbReference type="GO" id="GO:0016787">
    <property type="term" value="F:hydrolase activity"/>
    <property type="evidence" value="ECO:0007669"/>
    <property type="project" value="UniProtKB-KW"/>
</dbReference>
<keyword evidence="4" id="KW-0067">ATP-binding</keyword>
<feature type="region of interest" description="Disordered" evidence="5">
    <location>
        <begin position="1140"/>
        <end position="1187"/>
    </location>
</feature>
<evidence type="ECO:0000256" key="2">
    <source>
        <dbReference type="ARBA" id="ARBA00022801"/>
    </source>
</evidence>
<dbReference type="STRING" id="59505.FB03_06030"/>
<evidence type="ECO:0000256" key="5">
    <source>
        <dbReference type="SAM" id="MobiDB-lite"/>
    </source>
</evidence>
<proteinExistence type="predicted"/>
<dbReference type="eggNOG" id="COG1643">
    <property type="taxonomic scope" value="Bacteria"/>
</dbReference>
<protein>
    <submittedName>
        <fullName evidence="8">ATP-dependent helicase HrpA</fullName>
    </submittedName>
</protein>
<dbReference type="InterPro" id="IPR027417">
    <property type="entry name" value="P-loop_NTPase"/>
</dbReference>
<dbReference type="PANTHER" id="PTHR18934:SF99">
    <property type="entry name" value="ATP-DEPENDENT RNA HELICASE DHX37-RELATED"/>
    <property type="match status" value="1"/>
</dbReference>
<dbReference type="SMART" id="SM00487">
    <property type="entry name" value="DEXDc"/>
    <property type="match status" value="1"/>
</dbReference>
<dbReference type="InterPro" id="IPR011709">
    <property type="entry name" value="DEAD-box_helicase_OB_fold"/>
</dbReference>
<keyword evidence="1" id="KW-0547">Nucleotide-binding</keyword>
<feature type="domain" description="Helicase ATP-binding" evidence="6">
    <location>
        <begin position="97"/>
        <end position="260"/>
    </location>
</feature>
<dbReference type="Pfam" id="PF00271">
    <property type="entry name" value="Helicase_C"/>
    <property type="match status" value="1"/>
</dbReference>
<dbReference type="Gene3D" id="3.40.50.300">
    <property type="entry name" value="P-loop containing nucleotide triphosphate hydrolases"/>
    <property type="match status" value="2"/>
</dbReference>
<dbReference type="InterPro" id="IPR007502">
    <property type="entry name" value="Helicase-assoc_dom"/>
</dbReference>
<feature type="domain" description="Helicase C-terminal" evidence="7">
    <location>
        <begin position="324"/>
        <end position="500"/>
    </location>
</feature>
<feature type="compositionally biased region" description="Basic residues" evidence="5">
    <location>
        <begin position="39"/>
        <end position="49"/>
    </location>
</feature>
<dbReference type="GO" id="GO:0005524">
    <property type="term" value="F:ATP binding"/>
    <property type="evidence" value="ECO:0007669"/>
    <property type="project" value="UniProtKB-KW"/>
</dbReference>
<evidence type="ECO:0000256" key="4">
    <source>
        <dbReference type="ARBA" id="ARBA00022840"/>
    </source>
</evidence>
<dbReference type="SMART" id="SM00490">
    <property type="entry name" value="HELICc"/>
    <property type="match status" value="1"/>
</dbReference>
<dbReference type="Pfam" id="PF07717">
    <property type="entry name" value="OB_NTP_bind"/>
    <property type="match status" value="1"/>
</dbReference>
<dbReference type="InterPro" id="IPR001650">
    <property type="entry name" value="Helicase_C-like"/>
</dbReference>
<dbReference type="InterPro" id="IPR024590">
    <property type="entry name" value="HrpA_C"/>
</dbReference>
<evidence type="ECO:0000259" key="7">
    <source>
        <dbReference type="PROSITE" id="PS51194"/>
    </source>
</evidence>
<comment type="caution">
    <text evidence="8">The sequence shown here is derived from an EMBL/GenBank/DDBJ whole genome shotgun (WGS) entry which is preliminary data.</text>
</comment>
<dbReference type="FunFam" id="1.20.120.1080:FF:000005">
    <property type="entry name" value="ATP-dependent helicase HrpA"/>
    <property type="match status" value="1"/>
</dbReference>
<evidence type="ECO:0000256" key="1">
    <source>
        <dbReference type="ARBA" id="ARBA00022741"/>
    </source>
</evidence>
<feature type="compositionally biased region" description="Low complexity" evidence="5">
    <location>
        <begin position="1156"/>
        <end position="1187"/>
    </location>
</feature>
<dbReference type="GO" id="GO:0003724">
    <property type="term" value="F:RNA helicase activity"/>
    <property type="evidence" value="ECO:0007669"/>
    <property type="project" value="InterPro"/>
</dbReference>
<organism evidence="8 9">
    <name type="scientific">Actinotignum schaalii FB123-CNA-2</name>
    <dbReference type="NCBI Taxonomy" id="883067"/>
    <lineage>
        <taxon>Bacteria</taxon>
        <taxon>Bacillati</taxon>
        <taxon>Actinomycetota</taxon>
        <taxon>Actinomycetes</taxon>
        <taxon>Actinomycetales</taxon>
        <taxon>Actinomycetaceae</taxon>
        <taxon>Actinotignum</taxon>
    </lineage>
</organism>
<dbReference type="InterPro" id="IPR014001">
    <property type="entry name" value="Helicase_ATP-bd"/>
</dbReference>
<dbReference type="Pfam" id="PF00270">
    <property type="entry name" value="DEAD"/>
    <property type="match status" value="1"/>
</dbReference>
<keyword evidence="3 8" id="KW-0347">Helicase</keyword>
<dbReference type="CDD" id="cd18791">
    <property type="entry name" value="SF2_C_RHA"/>
    <property type="match status" value="1"/>
</dbReference>
<evidence type="ECO:0000259" key="6">
    <source>
        <dbReference type="PROSITE" id="PS51192"/>
    </source>
</evidence>
<dbReference type="NCBIfam" id="TIGR01967">
    <property type="entry name" value="DEAH_box_HrpA"/>
    <property type="match status" value="1"/>
</dbReference>
<dbReference type="HOGENOM" id="CLU_001832_3_1_11"/>
<dbReference type="SUPFAM" id="SSF52540">
    <property type="entry name" value="P-loop containing nucleoside triphosphate hydrolases"/>
    <property type="match status" value="1"/>
</dbReference>
<sequence length="1487" mass="161699">MDKSQEPAAPSGKGEANRHARTHQRNGDGSTGRQEGGALRRRRSKRGTHNSRNAGGNRNPRGPRPFTPAQLEARRAAVPHITYPETLPVSARRAEIRAAIAANQVVIIAGETGSGKTTQLPKICLELGRGITGLIGHTQPRRIAARSVAERIAAELGQRVGGAVGYQVRFTEEVGPTTLVKLMTDGILLAEIQSDPQLLRYDTLIIDEAHERSLNIDFILGYLARLLPARPDLKVIITSATIDTERFAAHFGEHRAGGRPGDTAPIIEVSGRTYPVEIRYRPLDEEQDTEHEEQYDDAGAQRVTAPRTPGRAAALDQVSGIVAAAEELMAEGEGDILVFLSGEGEIRDTAKALDDELGARYVAPGGRSSAPGAVEVLPLFSRLSAAEQHRIFQPGPYRRIILATNIAETSLTVPGIRYVIDPGTARISRYSNKTKVQRLPIEPISQASANQRSGRCGRVMDGVAIRLYSEDDFLARPEFTQPEIQRTSLAAVILQMLALGLGAVDDFPFIDPPEARAVRAGTQLLEEIGAISYEGGFGAASAFGADSRHAPRLTAIGRQLARLPIDPRLGRMLIEAQRNGCASEVLVLVAALSVQDVRERPTEKRAQADQFHARFTAGSSDFLAYLTLWRYLRTQARELSGSAFRRMCRAEFLNYLRYREWADVVAQLEQMARPLELTIRRLALPSSKQIRAATEAGAGAPQLGGAPNSGAVAHACRELGRGSDTPESGAIHRSLLVGLLSNIGNYSPRSRDYLGARGTHFVIWPGSGLHRRTPEWVMAAELVETSRLFARTVAAIQPEWIEPLAKKLVRRSYSEPYWSAKNGAAMVHEKVTLYGVTLVADRPVLLATSGSDAARELAREMFIRHGLVEGEWRTHHEFLARNRAALEEAGRTEDKLRRHGLVADNDALAAFYEERIPESVVSGRHFDSWWKKERQARPELLDFTQDFLLGGAGGAGEEDFPAEWHQGDITLPITYTFAPGSFNDGITVDVPIALLPRLRPEGFDWLVPGMLDELVVATIRALPKRVRRNLVPAPDVARDIRAVLPGWEEAVHGTEPISFEDAFRAATARVRGIEIDDAAWQEVHLPAHLTVNFRVRSERGAVLEESTSLEYVQRSLAPQTKEAVENVVAGAVAQALDEARARLRKPSSAKQGTEHSAGAQSAGAPSAGTPAARSASTTSSEGAAAAELASGDALTGWPEVEQGIIPAVIETEGPAGTVRAYPALADRAGKVVLDVVAEPGEQVRVHRGGVIRLLADALALPEGRITSRWDGELALQLAGSPAPSTAALVADVQWAAARNLADRWGAANDASPEELRSGREFEELQAWARDEFEDEVFLIAQGAGKAAAAWAEVEQLVRDNRSVALLATMSDERAHLDALMPADFVRATPVARFWDLPRYLQAAKLRIEKAAVNPAADDSLAWQVQTAADAVESAREEASYAAFDPGRARVLDHARWLLEELRVSLFAQQLGTKEKVSVKRIQKLLAS</sequence>
<dbReference type="EMBL" id="AGWM01000004">
    <property type="protein sequence ID" value="EPD27757.1"/>
    <property type="molecule type" value="Genomic_DNA"/>
</dbReference>
<dbReference type="InterPro" id="IPR010222">
    <property type="entry name" value="RNA_helicase_HrpA"/>
</dbReference>
<accession>S2W580</accession>
<feature type="region of interest" description="Disordered" evidence="5">
    <location>
        <begin position="1"/>
        <end position="67"/>
    </location>
</feature>
<dbReference type="PROSITE" id="PS51194">
    <property type="entry name" value="HELICASE_CTER"/>
    <property type="match status" value="1"/>
</dbReference>
<name>S2W580_9ACTO</name>
<evidence type="ECO:0000256" key="3">
    <source>
        <dbReference type="ARBA" id="ARBA00022806"/>
    </source>
</evidence>
<dbReference type="Gene3D" id="1.20.120.1080">
    <property type="match status" value="1"/>
</dbReference>
<gene>
    <name evidence="8" type="ORF">HMPREF9237_00313</name>
</gene>
<reference evidence="8 9" key="1">
    <citation type="submission" date="2013-05" db="EMBL/GenBank/DDBJ databases">
        <title>The Genome Sequence of Actinobaculum schaalii FB123-CNA2.</title>
        <authorList>
            <consortium name="The Broad Institute Genomics Platform"/>
            <person name="Earl A."/>
            <person name="Ward D."/>
            <person name="Feldgarden M."/>
            <person name="Gevers D."/>
            <person name="Saerens B."/>
            <person name="Vaneechoutte M."/>
            <person name="Walker B."/>
            <person name="Young S."/>
            <person name="Zeng Q."/>
            <person name="Gargeya S."/>
            <person name="Fitzgerald M."/>
            <person name="Haas B."/>
            <person name="Abouelleil A."/>
            <person name="Allen A.W."/>
            <person name="Alvarado L."/>
            <person name="Arachchi H.M."/>
            <person name="Berlin A.M."/>
            <person name="Chapman S.B."/>
            <person name="Gainer-Dewar J."/>
            <person name="Goldberg J."/>
            <person name="Griggs A."/>
            <person name="Gujja S."/>
            <person name="Hansen M."/>
            <person name="Howarth C."/>
            <person name="Imamovic A."/>
            <person name="Ireland A."/>
            <person name="Larimer J."/>
            <person name="McCowan C."/>
            <person name="Murphy C."/>
            <person name="Pearson M."/>
            <person name="Poon T.W."/>
            <person name="Priest M."/>
            <person name="Roberts A."/>
            <person name="Saif S."/>
            <person name="Shea T."/>
            <person name="Sisk P."/>
            <person name="Sykes S."/>
            <person name="Wortman J."/>
            <person name="Nusbaum C."/>
            <person name="Birren B."/>
        </authorList>
    </citation>
    <scope>NUCLEOTIDE SEQUENCE [LARGE SCALE GENOMIC DNA]</scope>
    <source>
        <strain evidence="8 9">FB123-CNA-2</strain>
    </source>
</reference>
<evidence type="ECO:0000313" key="9">
    <source>
        <dbReference type="Proteomes" id="UP000014393"/>
    </source>
</evidence>
<keyword evidence="2" id="KW-0378">Hydrolase</keyword>
<dbReference type="Proteomes" id="UP000014393">
    <property type="component" value="Unassembled WGS sequence"/>
</dbReference>
<keyword evidence="9" id="KW-1185">Reference proteome</keyword>
<dbReference type="InterPro" id="IPR011545">
    <property type="entry name" value="DEAD/DEAH_box_helicase_dom"/>
</dbReference>
<dbReference type="GO" id="GO:0003723">
    <property type="term" value="F:RNA binding"/>
    <property type="evidence" value="ECO:0007669"/>
    <property type="project" value="TreeGrafter"/>
</dbReference>
<evidence type="ECO:0000313" key="8">
    <source>
        <dbReference type="EMBL" id="EPD27757.1"/>
    </source>
</evidence>